<dbReference type="Proteomes" id="UP000324897">
    <property type="component" value="Unassembled WGS sequence"/>
</dbReference>
<dbReference type="PANTHER" id="PTHR45751:SF29">
    <property type="entry name" value="E3 UBIQUITIN-PROTEIN LIGASE RGLG2"/>
    <property type="match status" value="1"/>
</dbReference>
<dbReference type="GO" id="GO:0016567">
    <property type="term" value="P:protein ubiquitination"/>
    <property type="evidence" value="ECO:0007669"/>
    <property type="project" value="TreeGrafter"/>
</dbReference>
<accession>A0A5J9VEP3</accession>
<dbReference type="GO" id="GO:0004842">
    <property type="term" value="F:ubiquitin-protein transferase activity"/>
    <property type="evidence" value="ECO:0007669"/>
    <property type="project" value="TreeGrafter"/>
</dbReference>
<feature type="domain" description="VWFA" evidence="2">
    <location>
        <begin position="91"/>
        <end position="283"/>
    </location>
</feature>
<feature type="compositionally biased region" description="Pro residues" evidence="1">
    <location>
        <begin position="12"/>
        <end position="61"/>
    </location>
</feature>
<dbReference type="AlphaFoldDB" id="A0A5J9VEP3"/>
<organism evidence="3 4">
    <name type="scientific">Eragrostis curvula</name>
    <name type="common">weeping love grass</name>
    <dbReference type="NCBI Taxonomy" id="38414"/>
    <lineage>
        <taxon>Eukaryota</taxon>
        <taxon>Viridiplantae</taxon>
        <taxon>Streptophyta</taxon>
        <taxon>Embryophyta</taxon>
        <taxon>Tracheophyta</taxon>
        <taxon>Spermatophyta</taxon>
        <taxon>Magnoliopsida</taxon>
        <taxon>Liliopsida</taxon>
        <taxon>Poales</taxon>
        <taxon>Poaceae</taxon>
        <taxon>PACMAD clade</taxon>
        <taxon>Chloridoideae</taxon>
        <taxon>Eragrostideae</taxon>
        <taxon>Eragrostidinae</taxon>
        <taxon>Eragrostis</taxon>
    </lineage>
</organism>
<feature type="non-terminal residue" evidence="3">
    <location>
        <position position="1"/>
    </location>
</feature>
<dbReference type="InterPro" id="IPR002035">
    <property type="entry name" value="VWF_A"/>
</dbReference>
<dbReference type="SUPFAM" id="SSF53300">
    <property type="entry name" value="vWA-like"/>
    <property type="match status" value="1"/>
</dbReference>
<dbReference type="Gene3D" id="3.40.50.410">
    <property type="entry name" value="von Willebrand factor, type A domain"/>
    <property type="match status" value="1"/>
</dbReference>
<feature type="region of interest" description="Disordered" evidence="1">
    <location>
        <begin position="1"/>
        <end position="64"/>
    </location>
</feature>
<dbReference type="Gramene" id="TVU34425">
    <property type="protein sequence ID" value="TVU34425"/>
    <property type="gene ID" value="EJB05_16257"/>
</dbReference>
<dbReference type="OrthoDB" id="5855668at2759"/>
<dbReference type="SMART" id="SM00327">
    <property type="entry name" value="VWA"/>
    <property type="match status" value="1"/>
</dbReference>
<sequence>MSRRSRCFFQRPPSPPPFLPPLFLPPPPPPPFLPPPPPPPFPPSWSPSPSLPLPLPSPQPQGGPLLPRFDELVMTTERQVIEALANDGFESSSLIVGIDFTRSNEWTGEYSFAGRSLHATGDTANPYEETISIIGGTLSAFDDNNMIHCFGFGDASTQDKEVFCFNPDQMPCNGFEQALQRYRNLVPHLQFGGPTSFVPLIEMAMTIVDQSGGRPHVLLIIADGQVTNQDRRTINAIAEASKFPLSIVLVGVGDGPWDMMSELDDNIPARDFDNFQFVNFSEIMSENISQPRNNVGLALAALSKLPQQYKAMMELGILGQRSSVAPGRVALQPPIGSLSAYLDWSESSSRTIADEQNFRLDTSPDPESDMAARAIKTNSCEGQTCECCGSSFTSCPFCRSKIKMRVKLHCQEPADMGVPSLPVSTYHNERLAVDTRLAPIADPLYSHVKFAIVLSQEESGYTDDVYEDCRFCCTSFDMCIVPS</sequence>
<dbReference type="Pfam" id="PF07002">
    <property type="entry name" value="Copine"/>
    <property type="match status" value="1"/>
</dbReference>
<evidence type="ECO:0000259" key="2">
    <source>
        <dbReference type="SMART" id="SM00327"/>
    </source>
</evidence>
<dbReference type="InterPro" id="IPR036465">
    <property type="entry name" value="vWFA_dom_sf"/>
</dbReference>
<protein>
    <recommendedName>
        <fullName evidence="2">VWFA domain-containing protein</fullName>
    </recommendedName>
</protein>
<evidence type="ECO:0000313" key="3">
    <source>
        <dbReference type="EMBL" id="TVU34425.1"/>
    </source>
</evidence>
<dbReference type="InterPro" id="IPR052079">
    <property type="entry name" value="E3_ligase/Copine_domain"/>
</dbReference>
<dbReference type="SUPFAM" id="SSF101447">
    <property type="entry name" value="Formin homology 2 domain (FH2 domain)"/>
    <property type="match status" value="1"/>
</dbReference>
<gene>
    <name evidence="3" type="ORF">EJB05_16257</name>
</gene>
<dbReference type="PANTHER" id="PTHR45751">
    <property type="entry name" value="COPINE FAMILY PROTEIN 1"/>
    <property type="match status" value="1"/>
</dbReference>
<dbReference type="EMBL" id="RWGY01000009">
    <property type="protein sequence ID" value="TVU34425.1"/>
    <property type="molecule type" value="Genomic_DNA"/>
</dbReference>
<dbReference type="InterPro" id="IPR010734">
    <property type="entry name" value="Copine_C"/>
</dbReference>
<evidence type="ECO:0000313" key="4">
    <source>
        <dbReference type="Proteomes" id="UP000324897"/>
    </source>
</evidence>
<keyword evidence="4" id="KW-1185">Reference proteome</keyword>
<evidence type="ECO:0000256" key="1">
    <source>
        <dbReference type="SAM" id="MobiDB-lite"/>
    </source>
</evidence>
<comment type="caution">
    <text evidence="3">The sequence shown here is derived from an EMBL/GenBank/DDBJ whole genome shotgun (WGS) entry which is preliminary data.</text>
</comment>
<name>A0A5J9VEP3_9POAL</name>
<reference evidence="3 4" key="1">
    <citation type="journal article" date="2019" name="Sci. Rep.">
        <title>A high-quality genome of Eragrostis curvula grass provides insights into Poaceae evolution and supports new strategies to enhance forage quality.</title>
        <authorList>
            <person name="Carballo J."/>
            <person name="Santos B.A.C.M."/>
            <person name="Zappacosta D."/>
            <person name="Garbus I."/>
            <person name="Selva J.P."/>
            <person name="Gallo C.A."/>
            <person name="Diaz A."/>
            <person name="Albertini E."/>
            <person name="Caccamo M."/>
            <person name="Echenique V."/>
        </authorList>
    </citation>
    <scope>NUCLEOTIDE SEQUENCE [LARGE SCALE GENOMIC DNA]</scope>
    <source>
        <strain evidence="4">cv. Victoria</strain>
        <tissue evidence="3">Leaf</tissue>
    </source>
</reference>
<proteinExistence type="predicted"/>
<dbReference type="GO" id="GO:0005634">
    <property type="term" value="C:nucleus"/>
    <property type="evidence" value="ECO:0007669"/>
    <property type="project" value="TreeGrafter"/>
</dbReference>